<keyword evidence="3" id="KW-1185">Reference proteome</keyword>
<evidence type="ECO:0000313" key="3">
    <source>
        <dbReference type="Proteomes" id="UP000820669"/>
    </source>
</evidence>
<evidence type="ECO:0000259" key="1">
    <source>
        <dbReference type="PROSITE" id="PS50801"/>
    </source>
</evidence>
<dbReference type="Gene3D" id="3.30.750.24">
    <property type="entry name" value="STAS domain"/>
    <property type="match status" value="1"/>
</dbReference>
<dbReference type="SUPFAM" id="SSF52091">
    <property type="entry name" value="SpoIIaa-like"/>
    <property type="match status" value="1"/>
</dbReference>
<reference evidence="2 3" key="1">
    <citation type="submission" date="2020-04" db="EMBL/GenBank/DDBJ databases">
        <authorList>
            <person name="Klaysubun C."/>
            <person name="Duangmal K."/>
            <person name="Lipun K."/>
        </authorList>
    </citation>
    <scope>NUCLEOTIDE SEQUENCE [LARGE SCALE GENOMIC DNA]</scope>
    <source>
        <strain evidence="2 3">K10HN5</strain>
    </source>
</reference>
<dbReference type="Proteomes" id="UP000820669">
    <property type="component" value="Unassembled WGS sequence"/>
</dbReference>
<name>A0ABX1SAJ1_9PSEU</name>
<evidence type="ECO:0000313" key="2">
    <source>
        <dbReference type="EMBL" id="NMH98590.1"/>
    </source>
</evidence>
<dbReference type="EMBL" id="JAAXLA010000024">
    <property type="protein sequence ID" value="NMH98590.1"/>
    <property type="molecule type" value="Genomic_DNA"/>
</dbReference>
<sequence length="141" mass="15031">MPTRPTGSREYAPVMHDYSDARVFETPPTLTVELGQARPAVPLLRAVGELVPSTASTLFGPLGRELGKRPWALVLDLSALSTMHAEVVPVLVDVARWAGEADIGLCIVVTDAVVPPVLQDAGVLQLFELHRDLDGALDAVS</sequence>
<accession>A0ABX1SAJ1</accession>
<feature type="domain" description="STAS" evidence="1">
    <location>
        <begin position="39"/>
        <end position="140"/>
    </location>
</feature>
<comment type="caution">
    <text evidence="2">The sequence shown here is derived from an EMBL/GenBank/DDBJ whole genome shotgun (WGS) entry which is preliminary data.</text>
</comment>
<dbReference type="InterPro" id="IPR002645">
    <property type="entry name" value="STAS_dom"/>
</dbReference>
<gene>
    <name evidence="2" type="ORF">HF526_14925</name>
</gene>
<dbReference type="InterPro" id="IPR036513">
    <property type="entry name" value="STAS_dom_sf"/>
</dbReference>
<dbReference type="Pfam" id="PF01740">
    <property type="entry name" value="STAS"/>
    <property type="match status" value="1"/>
</dbReference>
<dbReference type="PROSITE" id="PS50801">
    <property type="entry name" value="STAS"/>
    <property type="match status" value="1"/>
</dbReference>
<organism evidence="2 3">
    <name type="scientific">Pseudonocardia acidicola</name>
    <dbReference type="NCBI Taxonomy" id="2724939"/>
    <lineage>
        <taxon>Bacteria</taxon>
        <taxon>Bacillati</taxon>
        <taxon>Actinomycetota</taxon>
        <taxon>Actinomycetes</taxon>
        <taxon>Pseudonocardiales</taxon>
        <taxon>Pseudonocardiaceae</taxon>
        <taxon>Pseudonocardia</taxon>
    </lineage>
</organism>
<proteinExistence type="predicted"/>
<protein>
    <submittedName>
        <fullName evidence="2">STAS domain-containing protein</fullName>
    </submittedName>
</protein>